<dbReference type="InterPro" id="IPR059179">
    <property type="entry name" value="MLKL-like_MCAfunc"/>
</dbReference>
<proteinExistence type="predicted"/>
<feature type="compositionally biased region" description="Polar residues" evidence="1">
    <location>
        <begin position="269"/>
        <end position="300"/>
    </location>
</feature>
<evidence type="ECO:0000313" key="3">
    <source>
        <dbReference type="Proteomes" id="UP001465976"/>
    </source>
</evidence>
<organism evidence="2 3">
    <name type="scientific">Marasmius crinis-equi</name>
    <dbReference type="NCBI Taxonomy" id="585013"/>
    <lineage>
        <taxon>Eukaryota</taxon>
        <taxon>Fungi</taxon>
        <taxon>Dikarya</taxon>
        <taxon>Basidiomycota</taxon>
        <taxon>Agaricomycotina</taxon>
        <taxon>Agaricomycetes</taxon>
        <taxon>Agaricomycetidae</taxon>
        <taxon>Agaricales</taxon>
        <taxon>Marasmiineae</taxon>
        <taxon>Marasmiaceae</taxon>
        <taxon>Marasmius</taxon>
    </lineage>
</organism>
<evidence type="ECO:0000256" key="1">
    <source>
        <dbReference type="SAM" id="MobiDB-lite"/>
    </source>
</evidence>
<accession>A0ABR3F1M9</accession>
<gene>
    <name evidence="2" type="ORF">V5O48_012882</name>
</gene>
<feature type="region of interest" description="Disordered" evidence="1">
    <location>
        <begin position="260"/>
        <end position="300"/>
    </location>
</feature>
<dbReference type="CDD" id="cd21037">
    <property type="entry name" value="MLKL_NTD"/>
    <property type="match status" value="1"/>
</dbReference>
<evidence type="ECO:0000313" key="2">
    <source>
        <dbReference type="EMBL" id="KAL0569093.1"/>
    </source>
</evidence>
<feature type="region of interest" description="Disordered" evidence="1">
    <location>
        <begin position="199"/>
        <end position="235"/>
    </location>
</feature>
<sequence>MCFSITHFEGSPTGSRERVNQTNVVEQDPSNNVLSVSVTILQTLQRVARRTSVPYLSNISSVALGILEDAQTFKGNKGLIKLGEEVCDVVYAISVTCEDLVKNGKPLSKNLEGNLEKLSSSIKRIQAFVTRQLCRHRIARFLTLKSDCGEIQEYRDDLWHFLDFFGVSYQPFYVCLRPETHQIAQLESKNITIGELASSIAGKQQETDQARGSTGREEEANPEPIQRPRAQGVGSSSFRTTFPGFNCGLSFSGNISVNNVDGDQHHSSNEQSSMVNKSYDNPNVSGTRKKATQSSKSSSH</sequence>
<reference evidence="2 3" key="1">
    <citation type="submission" date="2024-02" db="EMBL/GenBank/DDBJ databases">
        <title>A draft genome for the cacao thread blight pathogen Marasmius crinis-equi.</title>
        <authorList>
            <person name="Cohen S.P."/>
            <person name="Baruah I.K."/>
            <person name="Amoako-Attah I."/>
            <person name="Bukari Y."/>
            <person name="Meinhardt L.W."/>
            <person name="Bailey B.A."/>
        </authorList>
    </citation>
    <scope>NUCLEOTIDE SEQUENCE [LARGE SCALE GENOMIC DNA]</scope>
    <source>
        <strain evidence="2 3">GH-76</strain>
    </source>
</reference>
<evidence type="ECO:0008006" key="4">
    <source>
        <dbReference type="Google" id="ProtNLM"/>
    </source>
</evidence>
<feature type="compositionally biased region" description="Basic and acidic residues" evidence="1">
    <location>
        <begin position="205"/>
        <end position="219"/>
    </location>
</feature>
<comment type="caution">
    <text evidence="2">The sequence shown here is derived from an EMBL/GenBank/DDBJ whole genome shotgun (WGS) entry which is preliminary data.</text>
</comment>
<dbReference type="Proteomes" id="UP001465976">
    <property type="component" value="Unassembled WGS sequence"/>
</dbReference>
<dbReference type="EMBL" id="JBAHYK010001195">
    <property type="protein sequence ID" value="KAL0569093.1"/>
    <property type="molecule type" value="Genomic_DNA"/>
</dbReference>
<name>A0ABR3F1M9_9AGAR</name>
<keyword evidence="3" id="KW-1185">Reference proteome</keyword>
<protein>
    <recommendedName>
        <fullName evidence="4">RUN domain-containing protein</fullName>
    </recommendedName>
</protein>